<protein>
    <recommendedName>
        <fullName evidence="6">Ankyrin and armadillo repeat-containing protein</fullName>
    </recommendedName>
</protein>
<dbReference type="PANTHER" id="PTHR46464">
    <property type="entry name" value="ANK_REP_REGION DOMAIN-CONTAINING PROTEIN"/>
    <property type="match status" value="1"/>
</dbReference>
<dbReference type="Pfam" id="PF00514">
    <property type="entry name" value="Arm"/>
    <property type="match status" value="2"/>
</dbReference>
<comment type="caution">
    <text evidence="4">The sequence shown here is derived from an EMBL/GenBank/DDBJ whole genome shotgun (WGS) entry which is preliminary data.</text>
</comment>
<dbReference type="Gene3D" id="1.25.10.10">
    <property type="entry name" value="Leucine-rich Repeat Variant"/>
    <property type="match status" value="4"/>
</dbReference>
<dbReference type="SUPFAM" id="SSF48403">
    <property type="entry name" value="Ankyrin repeat"/>
    <property type="match status" value="1"/>
</dbReference>
<sequence>MYLPYDKLLRALRLPPLQHCRRRGDMMQTYKIINGIDKSSRISAYAYVTQHHHTLSEFQASMASQGDHTLEGDLFTKNASAFFEKFERYDCQELLAMASTHWMLSTDDFKYPTEAPSGLISQMPNITDSNVFCLIPVEDDIEHLDMREFHQIIRELTVAIYVLNQLPSIALEANFDQSTSVQLPPAYQDTRVGNILCNVDYMMKALWHGVYFPNEKRQKFSERWRGSLDLNALGKPETKKHILTEFISAGMIDITRDPDYADVYNDLPLDQTGDLDMAEERRFFMNHVDDIIMRMIIFSNSLRMHRNLFLLDSDWSITSIIHLLDDKIDSTGYERLNARLQLHEILLKSHLCKKMSIKKHVFLLKIVAFLVPLFVTMRKRMRIPEIVTRLLPRMSGEEVKTEREFPPLMLSSDHKCKNFSFGNHFFHLHGGILIDHETPDITKMPDEIISEYERIKYEATKNLPRWLDPTSALQENYPASVVELEGKKYYAVSIDFETFYPQAPQKPRWIHNMCEELAKLRPKRLPIPELLVHEQFKKYFGYKRAIKFKNPPQGLKAAAQRGLVAMFSTLCRKCPGSRLSKQDEVGLSLMHHAAMYNRPNIIAILVLQSMDVNVRRNNNFLSQGPTPLHLAARCGALDSISCMLAINAQPTITDQDGWLPIHHASYYDHEAVIKLLAHKDENMIEYPTRNDIQSTPLLLAASSGALSALKCLINLGAFVLRKDAEGNNIIHLAAMRFHTNVLEFFIRWNHPDVKVWDILVGMLRGDMKKQDAAVKCLEVMSTSDNDHWKSILNAGGISALVDLLKIENQEIQSVAASVLCNISENNEVRRSLTDARAGPILIQLLSSPVDEIQSRAAIILSDIACVDDNQDALSEQGAIPALINLLESELEDVLVNAVNAIRVLCTDNYENQTAVAQHEGVEPLVEFLGDTVNSDILQAASAAAIAAMSKDHHDNQNMIVEEGAVKPIVHLIKGHNITVQVKAASAMESLAKMNAASQKAFLDLDSPKALLRLLKMFSMEVKEQASCALWALAGQTIVQQKYIAERIGIPQLIEILLRDSEKLQYVGCLGMTALGTEDIESQNRIAEQGGIPPLVRLLRSHKTSERVLLAVIKALGALCIGLAHKNNKITQTKMAEERAIPLLVQLLMTPPTREIQVEVAYTLGCVILGHHENQEKLQEESAFQYDVLFDLLKQASEELRLKAGFALAIFAFNNTSQQYRIREAGGVYFHYFQDFLESDNEYNICYAAFQAMLARVIVDVDQVTLTAKGVTALVNILHSQDDKAVIFATSLMSSLAHTRAGIPDAMVTVGAIDLLLERLHDPNDQVRFHSAVALGYLSFNRTAARQMLTACRNTPGLYDRLLKNIGKHPKICKDFTEEFERAKIVGLPCLSLEINGGPPVLPPKHGKRPKTSVVSRKTNMNQNRSISAPAKMRAKSAGVLRLKPLTPDLSSIKSSKVSLTESSRPDTRPSTAKKEELAFLKSQIGAWK</sequence>
<dbReference type="SMART" id="SM00248">
    <property type="entry name" value="ANK"/>
    <property type="match status" value="5"/>
</dbReference>
<feature type="repeat" description="ARM" evidence="2">
    <location>
        <begin position="1089"/>
        <end position="1118"/>
    </location>
</feature>
<feature type="repeat" description="ANK" evidence="1">
    <location>
        <begin position="623"/>
        <end position="655"/>
    </location>
</feature>
<reference evidence="4" key="1">
    <citation type="journal article" date="2023" name="Mol. Biol. Evol.">
        <title>Third-Generation Sequencing Reveals the Adaptive Role of the Epigenome in Three Deep-Sea Polychaetes.</title>
        <authorList>
            <person name="Perez M."/>
            <person name="Aroh O."/>
            <person name="Sun Y."/>
            <person name="Lan Y."/>
            <person name="Juniper S.K."/>
            <person name="Young C.R."/>
            <person name="Angers B."/>
            <person name="Qian P.Y."/>
        </authorList>
    </citation>
    <scope>NUCLEOTIDE SEQUENCE</scope>
    <source>
        <strain evidence="4">P08H-3</strain>
    </source>
</reference>
<evidence type="ECO:0000256" key="3">
    <source>
        <dbReference type="SAM" id="MobiDB-lite"/>
    </source>
</evidence>
<dbReference type="InterPro" id="IPR002110">
    <property type="entry name" value="Ankyrin_rpt"/>
</dbReference>
<dbReference type="Gene3D" id="1.25.40.20">
    <property type="entry name" value="Ankyrin repeat-containing domain"/>
    <property type="match status" value="2"/>
</dbReference>
<dbReference type="InterPro" id="IPR016024">
    <property type="entry name" value="ARM-type_fold"/>
</dbReference>
<dbReference type="InterPro" id="IPR043379">
    <property type="entry name" value="ANKAR"/>
</dbReference>
<dbReference type="PROSITE" id="PS50088">
    <property type="entry name" value="ANK_REPEAT"/>
    <property type="match status" value="1"/>
</dbReference>
<feature type="region of interest" description="Disordered" evidence="3">
    <location>
        <begin position="1452"/>
        <end position="1475"/>
    </location>
</feature>
<feature type="repeat" description="ARM" evidence="2">
    <location>
        <begin position="877"/>
        <end position="915"/>
    </location>
</feature>
<dbReference type="PROSITE" id="PS50176">
    <property type="entry name" value="ARM_REPEAT"/>
    <property type="match status" value="4"/>
</dbReference>
<proteinExistence type="predicted"/>
<evidence type="ECO:0000313" key="5">
    <source>
        <dbReference type="Proteomes" id="UP001208570"/>
    </source>
</evidence>
<dbReference type="InterPro" id="IPR036770">
    <property type="entry name" value="Ankyrin_rpt-contain_sf"/>
</dbReference>
<keyword evidence="1" id="KW-0040">ANK repeat</keyword>
<dbReference type="Pfam" id="PF12796">
    <property type="entry name" value="Ank_2"/>
    <property type="match status" value="1"/>
</dbReference>
<dbReference type="PANTHER" id="PTHR46464:SF1">
    <property type="entry name" value="ANKYRIN AND ARMADILLO REPEAT-CONTAINING PROTEIN"/>
    <property type="match status" value="1"/>
</dbReference>
<dbReference type="InterPro" id="IPR011989">
    <property type="entry name" value="ARM-like"/>
</dbReference>
<dbReference type="SUPFAM" id="SSF48371">
    <property type="entry name" value="ARM repeat"/>
    <property type="match status" value="2"/>
</dbReference>
<evidence type="ECO:0000256" key="1">
    <source>
        <dbReference type="PROSITE-ProRule" id="PRU00023"/>
    </source>
</evidence>
<dbReference type="InterPro" id="IPR000225">
    <property type="entry name" value="Armadillo"/>
</dbReference>
<dbReference type="PROSITE" id="PS50297">
    <property type="entry name" value="ANK_REP_REGION"/>
    <property type="match status" value="1"/>
</dbReference>
<evidence type="ECO:0008006" key="6">
    <source>
        <dbReference type="Google" id="ProtNLM"/>
    </source>
</evidence>
<keyword evidence="5" id="KW-1185">Reference proteome</keyword>
<accession>A0AAD9KC68</accession>
<gene>
    <name evidence="4" type="ORF">LSH36_15g09079</name>
</gene>
<evidence type="ECO:0000313" key="4">
    <source>
        <dbReference type="EMBL" id="KAK2168646.1"/>
    </source>
</evidence>
<organism evidence="4 5">
    <name type="scientific">Paralvinella palmiformis</name>
    <dbReference type="NCBI Taxonomy" id="53620"/>
    <lineage>
        <taxon>Eukaryota</taxon>
        <taxon>Metazoa</taxon>
        <taxon>Spiralia</taxon>
        <taxon>Lophotrochozoa</taxon>
        <taxon>Annelida</taxon>
        <taxon>Polychaeta</taxon>
        <taxon>Sedentaria</taxon>
        <taxon>Canalipalpata</taxon>
        <taxon>Terebellida</taxon>
        <taxon>Terebelliformia</taxon>
        <taxon>Alvinellidae</taxon>
        <taxon>Paralvinella</taxon>
    </lineage>
</organism>
<dbReference type="EMBL" id="JAODUP010000015">
    <property type="protein sequence ID" value="KAK2168646.1"/>
    <property type="molecule type" value="Genomic_DNA"/>
</dbReference>
<feature type="repeat" description="ARM" evidence="2">
    <location>
        <begin position="836"/>
        <end position="878"/>
    </location>
</feature>
<feature type="compositionally biased region" description="Basic and acidic residues" evidence="3">
    <location>
        <begin position="1463"/>
        <end position="1475"/>
    </location>
</feature>
<feature type="compositionally biased region" description="Polar residues" evidence="3">
    <location>
        <begin position="1452"/>
        <end position="1462"/>
    </location>
</feature>
<name>A0AAD9KC68_9ANNE</name>
<evidence type="ECO:0000256" key="2">
    <source>
        <dbReference type="PROSITE-ProRule" id="PRU00259"/>
    </source>
</evidence>
<dbReference type="SMART" id="SM00185">
    <property type="entry name" value="ARM"/>
    <property type="match status" value="10"/>
</dbReference>
<dbReference type="Proteomes" id="UP001208570">
    <property type="component" value="Unassembled WGS sequence"/>
</dbReference>
<feature type="repeat" description="ARM" evidence="2">
    <location>
        <begin position="795"/>
        <end position="837"/>
    </location>
</feature>